<dbReference type="OrthoDB" id="122355at2759"/>
<dbReference type="GO" id="GO:0004523">
    <property type="term" value="F:RNA-DNA hybrid ribonuclease activity"/>
    <property type="evidence" value="ECO:0007669"/>
    <property type="project" value="InterPro"/>
</dbReference>
<organism evidence="3 4">
    <name type="scientific">Phytophthora fragariaefolia</name>
    <dbReference type="NCBI Taxonomy" id="1490495"/>
    <lineage>
        <taxon>Eukaryota</taxon>
        <taxon>Sar</taxon>
        <taxon>Stramenopiles</taxon>
        <taxon>Oomycota</taxon>
        <taxon>Peronosporomycetes</taxon>
        <taxon>Peronosporales</taxon>
        <taxon>Peronosporaceae</taxon>
        <taxon>Phytophthora</taxon>
    </lineage>
</organism>
<keyword evidence="4" id="KW-1185">Reference proteome</keyword>
<gene>
    <name evidence="3" type="ORF">Pfra01_001571400</name>
</gene>
<evidence type="ECO:0000256" key="1">
    <source>
        <dbReference type="SAM" id="Phobius"/>
    </source>
</evidence>
<dbReference type="AlphaFoldDB" id="A0A9W6XTD6"/>
<keyword evidence="1" id="KW-0812">Transmembrane</keyword>
<comment type="caution">
    <text evidence="3">The sequence shown here is derived from an EMBL/GenBank/DDBJ whole genome shotgun (WGS) entry which is preliminary data.</text>
</comment>
<keyword evidence="1" id="KW-1133">Transmembrane helix</keyword>
<reference evidence="3" key="1">
    <citation type="submission" date="2023-04" db="EMBL/GenBank/DDBJ databases">
        <title>Phytophthora fragariaefolia NBRC 109709.</title>
        <authorList>
            <person name="Ichikawa N."/>
            <person name="Sato H."/>
            <person name="Tonouchi N."/>
        </authorList>
    </citation>
    <scope>NUCLEOTIDE SEQUENCE</scope>
    <source>
        <strain evidence="3">NBRC 109709</strain>
    </source>
</reference>
<proteinExistence type="predicted"/>
<dbReference type="EMBL" id="BSXT01001725">
    <property type="protein sequence ID" value="GMF44724.1"/>
    <property type="molecule type" value="Genomic_DNA"/>
</dbReference>
<dbReference type="InterPro" id="IPR036397">
    <property type="entry name" value="RNaseH_sf"/>
</dbReference>
<dbReference type="GO" id="GO:0003676">
    <property type="term" value="F:nucleic acid binding"/>
    <property type="evidence" value="ECO:0007669"/>
    <property type="project" value="InterPro"/>
</dbReference>
<sequence length="249" mass="28629">MGDRHERNLPLDWFTVSRIGYDVDSWVLHSGAAEFRCLDGRKQVKGILAEDKTEFWAAVGSTRFSASFDAENASKRCRRSHIFYGNDWDTLRPSQLTPQKPRAGWCKHELLSRSICTGFMHQSLALYSITYTIYGIIGDINLIIRQMQQRRMPKAHHLQGCYSQCWLLADRLTVTSWVHHLRQYNKMTDKLANLAMDSKKSIQVTPRDIPKLPLSRSPVLELQGDVDYWIDHVPDQEGTSRAPDITGTH</sequence>
<dbReference type="Pfam" id="PF13456">
    <property type="entry name" value="RVT_3"/>
    <property type="match status" value="1"/>
</dbReference>
<feature type="domain" description="RNase H type-1" evidence="2">
    <location>
        <begin position="136"/>
        <end position="195"/>
    </location>
</feature>
<dbReference type="Proteomes" id="UP001165121">
    <property type="component" value="Unassembled WGS sequence"/>
</dbReference>
<name>A0A9W6XTD6_9STRA</name>
<feature type="transmembrane region" description="Helical" evidence="1">
    <location>
        <begin position="124"/>
        <end position="144"/>
    </location>
</feature>
<accession>A0A9W6XTD6</accession>
<keyword evidence="1" id="KW-0472">Membrane</keyword>
<evidence type="ECO:0000313" key="3">
    <source>
        <dbReference type="EMBL" id="GMF44724.1"/>
    </source>
</evidence>
<evidence type="ECO:0000259" key="2">
    <source>
        <dbReference type="Pfam" id="PF13456"/>
    </source>
</evidence>
<evidence type="ECO:0000313" key="4">
    <source>
        <dbReference type="Proteomes" id="UP001165121"/>
    </source>
</evidence>
<protein>
    <submittedName>
        <fullName evidence="3">Unnamed protein product</fullName>
    </submittedName>
</protein>
<dbReference type="Gene3D" id="3.30.420.10">
    <property type="entry name" value="Ribonuclease H-like superfamily/Ribonuclease H"/>
    <property type="match status" value="1"/>
</dbReference>
<dbReference type="InterPro" id="IPR002156">
    <property type="entry name" value="RNaseH_domain"/>
</dbReference>